<feature type="compositionally biased region" description="Polar residues" evidence="1">
    <location>
        <begin position="134"/>
        <end position="152"/>
    </location>
</feature>
<feature type="region of interest" description="Disordered" evidence="1">
    <location>
        <begin position="1"/>
        <end position="30"/>
    </location>
</feature>
<protein>
    <submittedName>
        <fullName evidence="2">Uncharacterized protein</fullName>
    </submittedName>
</protein>
<feature type="compositionally biased region" description="Low complexity" evidence="1">
    <location>
        <begin position="153"/>
        <end position="171"/>
    </location>
</feature>
<organism evidence="2 3">
    <name type="scientific">Popillia japonica</name>
    <name type="common">Japanese beetle</name>
    <dbReference type="NCBI Taxonomy" id="7064"/>
    <lineage>
        <taxon>Eukaryota</taxon>
        <taxon>Metazoa</taxon>
        <taxon>Ecdysozoa</taxon>
        <taxon>Arthropoda</taxon>
        <taxon>Hexapoda</taxon>
        <taxon>Insecta</taxon>
        <taxon>Pterygota</taxon>
        <taxon>Neoptera</taxon>
        <taxon>Endopterygota</taxon>
        <taxon>Coleoptera</taxon>
        <taxon>Polyphaga</taxon>
        <taxon>Scarabaeiformia</taxon>
        <taxon>Scarabaeidae</taxon>
        <taxon>Rutelinae</taxon>
        <taxon>Popillia</taxon>
    </lineage>
</organism>
<comment type="caution">
    <text evidence="2">The sequence shown here is derived from an EMBL/GenBank/DDBJ whole genome shotgun (WGS) entry which is preliminary data.</text>
</comment>
<accession>A0AAW1K3U3</accession>
<evidence type="ECO:0000256" key="1">
    <source>
        <dbReference type="SAM" id="MobiDB-lite"/>
    </source>
</evidence>
<dbReference type="EMBL" id="JASPKY010000256">
    <property type="protein sequence ID" value="KAK9712844.1"/>
    <property type="molecule type" value="Genomic_DNA"/>
</dbReference>
<reference evidence="2 3" key="1">
    <citation type="journal article" date="2024" name="BMC Genomics">
        <title>De novo assembly and annotation of Popillia japonica's genome with initial clues to its potential as an invasive pest.</title>
        <authorList>
            <person name="Cucini C."/>
            <person name="Boschi S."/>
            <person name="Funari R."/>
            <person name="Cardaioli E."/>
            <person name="Iannotti N."/>
            <person name="Marturano G."/>
            <person name="Paoli F."/>
            <person name="Bruttini M."/>
            <person name="Carapelli A."/>
            <person name="Frati F."/>
            <person name="Nardi F."/>
        </authorList>
    </citation>
    <scope>NUCLEOTIDE SEQUENCE [LARGE SCALE GENOMIC DNA]</scope>
    <source>
        <strain evidence="2">DMR45628</strain>
    </source>
</reference>
<dbReference type="AlphaFoldDB" id="A0AAW1K3U3"/>
<feature type="region of interest" description="Disordered" evidence="1">
    <location>
        <begin position="134"/>
        <end position="171"/>
    </location>
</feature>
<sequence length="171" mass="18910">MDADHDNEKDTRTENLKERQQQKQRQAFKDRNEITTVGRLKTDNDIKSNKLDAGSVLNKKEVNLIIFRHNDINGVDKVTSNVIDSEIVVDDNFVTVGGIGSNVVSVNFPLVLTHNEEDNLMVAWKEALNGNQLDESNNQEVGSHSSDGSWIPSSSNLNESASDSAEVNSSI</sequence>
<gene>
    <name evidence="2" type="ORF">QE152_g24666</name>
</gene>
<name>A0AAW1K3U3_POPJA</name>
<proteinExistence type="predicted"/>
<evidence type="ECO:0000313" key="2">
    <source>
        <dbReference type="EMBL" id="KAK9712844.1"/>
    </source>
</evidence>
<evidence type="ECO:0000313" key="3">
    <source>
        <dbReference type="Proteomes" id="UP001458880"/>
    </source>
</evidence>
<keyword evidence="3" id="KW-1185">Reference proteome</keyword>
<dbReference type="Proteomes" id="UP001458880">
    <property type="component" value="Unassembled WGS sequence"/>
</dbReference>